<evidence type="ECO:0000259" key="5">
    <source>
        <dbReference type="PROSITE" id="PS51843"/>
    </source>
</evidence>
<feature type="domain" description="NR LBD" evidence="5">
    <location>
        <begin position="1"/>
        <end position="123"/>
    </location>
</feature>
<evidence type="ECO:0000256" key="4">
    <source>
        <dbReference type="ARBA" id="ARBA00023242"/>
    </source>
</evidence>
<dbReference type="AlphaFoldDB" id="A0A7J7WVI0"/>
<name>A0A7J7WVI0_MYOMY</name>
<dbReference type="VEuPathDB" id="HostDB:GeneID_118652619"/>
<evidence type="ECO:0000256" key="2">
    <source>
        <dbReference type="ARBA" id="ARBA00023163"/>
    </source>
</evidence>
<keyword evidence="3" id="KW-0675">Receptor</keyword>
<evidence type="ECO:0000256" key="1">
    <source>
        <dbReference type="ARBA" id="ARBA00023015"/>
    </source>
</evidence>
<dbReference type="InterPro" id="IPR050274">
    <property type="entry name" value="Nuclear_hormone_rcpt_NR2"/>
</dbReference>
<keyword evidence="1" id="KW-0805">Transcription regulation</keyword>
<keyword evidence="2" id="KW-0804">Transcription</keyword>
<protein>
    <recommendedName>
        <fullName evidence="5">NR LBD domain-containing protein</fullName>
    </recommendedName>
</protein>
<dbReference type="Proteomes" id="UP000527355">
    <property type="component" value="Unassembled WGS sequence"/>
</dbReference>
<dbReference type="PROSITE" id="PS51843">
    <property type="entry name" value="NR_LBD"/>
    <property type="match status" value="1"/>
</dbReference>
<reference evidence="6 7" key="1">
    <citation type="journal article" date="2020" name="Nature">
        <title>Six reference-quality genomes reveal evolution of bat adaptations.</title>
        <authorList>
            <person name="Jebb D."/>
            <person name="Huang Z."/>
            <person name="Pippel M."/>
            <person name="Hughes G.M."/>
            <person name="Lavrichenko K."/>
            <person name="Devanna P."/>
            <person name="Winkler S."/>
            <person name="Jermiin L.S."/>
            <person name="Skirmuntt E.C."/>
            <person name="Katzourakis A."/>
            <person name="Burkitt-Gray L."/>
            <person name="Ray D.A."/>
            <person name="Sullivan K.A.M."/>
            <person name="Roscito J.G."/>
            <person name="Kirilenko B.M."/>
            <person name="Davalos L.M."/>
            <person name="Corthals A.P."/>
            <person name="Power M.L."/>
            <person name="Jones G."/>
            <person name="Ransome R.D."/>
            <person name="Dechmann D.K.N."/>
            <person name="Locatelli A.G."/>
            <person name="Puechmaille S.J."/>
            <person name="Fedrigo O."/>
            <person name="Jarvis E.D."/>
            <person name="Hiller M."/>
            <person name="Vernes S.C."/>
            <person name="Myers E.W."/>
            <person name="Teeling E.C."/>
        </authorList>
    </citation>
    <scope>NUCLEOTIDE SEQUENCE [LARGE SCALE GENOMIC DNA]</scope>
    <source>
        <strain evidence="6">MMyoMyo1</strain>
        <tissue evidence="6">Flight muscle</tissue>
    </source>
</reference>
<comment type="caution">
    <text evidence="6">The sequence shown here is derived from an EMBL/GenBank/DDBJ whole genome shotgun (WGS) entry which is preliminary data.</text>
</comment>
<evidence type="ECO:0000256" key="3">
    <source>
        <dbReference type="ARBA" id="ARBA00023170"/>
    </source>
</evidence>
<gene>
    <name evidence="6" type="ORF">mMyoMyo1_011864</name>
</gene>
<dbReference type="InterPro" id="IPR035500">
    <property type="entry name" value="NHR-like_dom_sf"/>
</dbReference>
<dbReference type="SUPFAM" id="SSF48508">
    <property type="entry name" value="Nuclear receptor ligand-binding domain"/>
    <property type="match status" value="1"/>
</dbReference>
<dbReference type="InterPro" id="IPR000536">
    <property type="entry name" value="Nucl_hrmn_rcpt_lig-bd"/>
</dbReference>
<organism evidence="6 7">
    <name type="scientific">Myotis myotis</name>
    <name type="common">Greater mouse-eared bat</name>
    <name type="synonym">Vespertilio myotis</name>
    <dbReference type="NCBI Taxonomy" id="51298"/>
    <lineage>
        <taxon>Eukaryota</taxon>
        <taxon>Metazoa</taxon>
        <taxon>Chordata</taxon>
        <taxon>Craniata</taxon>
        <taxon>Vertebrata</taxon>
        <taxon>Euteleostomi</taxon>
        <taxon>Mammalia</taxon>
        <taxon>Eutheria</taxon>
        <taxon>Laurasiatheria</taxon>
        <taxon>Chiroptera</taxon>
        <taxon>Yangochiroptera</taxon>
        <taxon>Vespertilionidae</taxon>
        <taxon>Myotis</taxon>
    </lineage>
</organism>
<proteinExistence type="predicted"/>
<dbReference type="PRINTS" id="PR01282">
    <property type="entry name" value="COUPTNFACTOR"/>
</dbReference>
<dbReference type="EMBL" id="JABWUV010000007">
    <property type="protein sequence ID" value="KAF6341433.1"/>
    <property type="molecule type" value="Genomic_DNA"/>
</dbReference>
<evidence type="ECO:0000313" key="7">
    <source>
        <dbReference type="Proteomes" id="UP000527355"/>
    </source>
</evidence>
<keyword evidence="7" id="KW-1185">Reference proteome</keyword>
<evidence type="ECO:0000313" key="6">
    <source>
        <dbReference type="EMBL" id="KAF6341433.1"/>
    </source>
</evidence>
<accession>A0A7J7WVI0</accession>
<keyword evidence="4" id="KW-0539">Nucleus</keyword>
<dbReference type="Gene3D" id="1.10.565.10">
    <property type="entry name" value="Retinoid X Receptor"/>
    <property type="match status" value="2"/>
</dbReference>
<sequence length="134" mass="14457">MAADRAVAFMDPVCAFQEQVDKLGCLQVDSAEYGCLQAMALFTPDACGRQIQRTWGASRRRHRWPSLCTAGPVPVPSPALRAPAAVAPALRAVPASLTSQLFFMRLVGKAPMETLIRDMLLSGSPFHWPCGSGQ</sequence>
<dbReference type="PANTHER" id="PTHR24083">
    <property type="entry name" value="NUCLEAR HORMONE RECEPTOR"/>
    <property type="match status" value="1"/>
</dbReference>